<proteinExistence type="predicted"/>
<comment type="caution">
    <text evidence="2">The sequence shown here is derived from an EMBL/GenBank/DDBJ whole genome shotgun (WGS) entry which is preliminary data.</text>
</comment>
<name>A0A4D4N006_STRAX</name>
<evidence type="ECO:0000313" key="3">
    <source>
        <dbReference type="Proteomes" id="UP000299211"/>
    </source>
</evidence>
<gene>
    <name evidence="2" type="ORF">SAV31267_071880</name>
</gene>
<sequence length="75" mass="8502">MGHWYEHLLHNQSALRLKGRLLFTPGVMVTSVPYQLESSEAAKKRARRRQEWSAPGAVRRGPAEERAKESSNTKG</sequence>
<reference evidence="2 3" key="1">
    <citation type="submission" date="2019-04" db="EMBL/GenBank/DDBJ databases">
        <title>Draft genome sequences of Streptomyces avermitilis ATCC 31267.</title>
        <authorList>
            <person name="Komaki H."/>
            <person name="Tamura T."/>
            <person name="Hosoyama A."/>
        </authorList>
    </citation>
    <scope>NUCLEOTIDE SEQUENCE [LARGE SCALE GENOMIC DNA]</scope>
    <source>
        <strain evidence="2 3">ATCC 31267</strain>
    </source>
</reference>
<evidence type="ECO:0000256" key="1">
    <source>
        <dbReference type="SAM" id="MobiDB-lite"/>
    </source>
</evidence>
<feature type="region of interest" description="Disordered" evidence="1">
    <location>
        <begin position="45"/>
        <end position="75"/>
    </location>
</feature>
<evidence type="ECO:0000313" key="2">
    <source>
        <dbReference type="EMBL" id="GDY77703.1"/>
    </source>
</evidence>
<dbReference type="AlphaFoldDB" id="A0A4D4N006"/>
<dbReference type="EMBL" id="BJHY01000001">
    <property type="protein sequence ID" value="GDY77703.1"/>
    <property type="molecule type" value="Genomic_DNA"/>
</dbReference>
<dbReference type="Proteomes" id="UP000299211">
    <property type="component" value="Unassembled WGS sequence"/>
</dbReference>
<feature type="compositionally biased region" description="Basic and acidic residues" evidence="1">
    <location>
        <begin position="61"/>
        <end position="75"/>
    </location>
</feature>
<accession>A0A4D4N006</accession>
<protein>
    <submittedName>
        <fullName evidence="2">Uncharacterized protein</fullName>
    </submittedName>
</protein>
<organism evidence="2 3">
    <name type="scientific">Streptomyces avermitilis</name>
    <dbReference type="NCBI Taxonomy" id="33903"/>
    <lineage>
        <taxon>Bacteria</taxon>
        <taxon>Bacillati</taxon>
        <taxon>Actinomycetota</taxon>
        <taxon>Actinomycetes</taxon>
        <taxon>Kitasatosporales</taxon>
        <taxon>Streptomycetaceae</taxon>
        <taxon>Streptomyces</taxon>
    </lineage>
</organism>